<evidence type="ECO:0000313" key="1">
    <source>
        <dbReference type="EMBL" id="QHQ68681.1"/>
    </source>
</evidence>
<protein>
    <submittedName>
        <fullName evidence="1">Uncharacterized protein</fullName>
    </submittedName>
</protein>
<reference evidence="1 2" key="1">
    <citation type="submission" date="2019-12" db="EMBL/GenBank/DDBJ databases">
        <title>Complete Genome Sequences of Lactobacillus strains, C25 and P38, Isolated from Chicken Cecum.</title>
        <authorList>
            <person name="Hassan H.M."/>
            <person name="Mendoza M."/>
            <person name="Rezvani M."/>
            <person name="Koci M.D."/>
            <person name="Dickey A.N."/>
            <person name="Scholl E.H."/>
        </authorList>
    </citation>
    <scope>NUCLEOTIDE SEQUENCE [LARGE SCALE GENOMIC DNA]</scope>
    <source>
        <strain evidence="1 2">C25</strain>
    </source>
</reference>
<name>A0AB37DIP6_9LACO</name>
<organism evidence="1 2">
    <name type="scientific">Lactobacillus crispatus</name>
    <dbReference type="NCBI Taxonomy" id="47770"/>
    <lineage>
        <taxon>Bacteria</taxon>
        <taxon>Bacillati</taxon>
        <taxon>Bacillota</taxon>
        <taxon>Bacilli</taxon>
        <taxon>Lactobacillales</taxon>
        <taxon>Lactobacillaceae</taxon>
        <taxon>Lactobacillus</taxon>
    </lineage>
</organism>
<evidence type="ECO:0000313" key="2">
    <source>
        <dbReference type="Proteomes" id="UP000464915"/>
    </source>
</evidence>
<gene>
    <name evidence="1" type="ORF">GSR61_09100</name>
</gene>
<sequence length="267" mass="31412">MNVKPGDIGIFIKFVEKRFIPSTLNGNLFFSSSTYFRQHDTCYKDETMGDVYDPYESSDRYVMRTDDAFIRIKGHKDILRVPVKQIPISFKTVKPYGICSFMYLSLLDFKEDHNVDDNKMNIVREPVSPKKFKFFSLKQSIIEELKTFQKIEERNKGQKCYPLFFASNEFIQMMNDPKNKMGHGLVEYHDFNKVVEMNEVPDYSKKEDVEVLFKKDISYVGQREFRLIKNIHEGVKGEEFNIPELKGHIFKSSIEGLQRSQLILGYK</sequence>
<dbReference type="Proteomes" id="UP000464915">
    <property type="component" value="Chromosome"/>
</dbReference>
<proteinExistence type="predicted"/>
<dbReference type="AlphaFoldDB" id="A0AB37DIP6"/>
<dbReference type="EMBL" id="CP047142">
    <property type="protein sequence ID" value="QHQ68681.1"/>
    <property type="molecule type" value="Genomic_DNA"/>
</dbReference>
<dbReference type="RefSeq" id="WP_065989895.1">
    <property type="nucleotide sequence ID" value="NZ_CP047142.1"/>
</dbReference>
<accession>A0AB37DIP6</accession>